<evidence type="ECO:0000256" key="2">
    <source>
        <dbReference type="ARBA" id="ARBA00022448"/>
    </source>
</evidence>
<dbReference type="Pfam" id="PF00005">
    <property type="entry name" value="ABC_tran"/>
    <property type="match status" value="1"/>
</dbReference>
<feature type="domain" description="ABC transporter" evidence="6">
    <location>
        <begin position="11"/>
        <end position="234"/>
    </location>
</feature>
<dbReference type="GO" id="GO:0046677">
    <property type="term" value="P:response to antibiotic"/>
    <property type="evidence" value="ECO:0007669"/>
    <property type="project" value="UniProtKB-KW"/>
</dbReference>
<comment type="subcellular location">
    <subcellularLocation>
        <location evidence="1">Cell membrane</location>
        <topology evidence="1">Peripheral membrane protein</topology>
    </subcellularLocation>
</comment>
<dbReference type="Gene3D" id="3.40.50.300">
    <property type="entry name" value="P-loop containing nucleotide triphosphate hydrolases"/>
    <property type="match status" value="1"/>
</dbReference>
<evidence type="ECO:0000256" key="5">
    <source>
        <dbReference type="ARBA" id="ARBA00023251"/>
    </source>
</evidence>
<accession>A0A4V4HMU8</accession>
<keyword evidence="4 7" id="KW-0067">ATP-binding</keyword>
<dbReference type="InterPro" id="IPR017871">
    <property type="entry name" value="ABC_transporter-like_CS"/>
</dbReference>
<evidence type="ECO:0000313" key="8">
    <source>
        <dbReference type="Proteomes" id="UP000305792"/>
    </source>
</evidence>
<dbReference type="OrthoDB" id="9804819at2"/>
<reference evidence="7 8" key="1">
    <citation type="journal article" date="2018" name="Int. J. Syst. Evol. Microbiol.">
        <title>Glycomyces paridis sp. nov., isolated from the medicinal plant Paris polyphylla.</title>
        <authorList>
            <person name="Fang X.M."/>
            <person name="Bai J.L."/>
            <person name="Su J."/>
            <person name="Zhao L.L."/>
            <person name="Liu H.Y."/>
            <person name="Ma B.P."/>
            <person name="Zhang Y.Q."/>
            <person name="Yu L.Y."/>
        </authorList>
    </citation>
    <scope>NUCLEOTIDE SEQUENCE [LARGE SCALE GENOMIC DNA]</scope>
    <source>
        <strain evidence="7 8">CPCC 204357</strain>
    </source>
</reference>
<dbReference type="GO" id="GO:0016887">
    <property type="term" value="F:ATP hydrolysis activity"/>
    <property type="evidence" value="ECO:0007669"/>
    <property type="project" value="InterPro"/>
</dbReference>
<evidence type="ECO:0000256" key="1">
    <source>
        <dbReference type="ARBA" id="ARBA00004202"/>
    </source>
</evidence>
<name>A0A4V4HMU8_9ACTN</name>
<dbReference type="InterPro" id="IPR003439">
    <property type="entry name" value="ABC_transporter-like_ATP-bd"/>
</dbReference>
<comment type="caution">
    <text evidence="7">The sequence shown here is derived from an EMBL/GenBank/DDBJ whole genome shotgun (WGS) entry which is preliminary data.</text>
</comment>
<evidence type="ECO:0000256" key="3">
    <source>
        <dbReference type="ARBA" id="ARBA00022741"/>
    </source>
</evidence>
<dbReference type="CDD" id="cd03230">
    <property type="entry name" value="ABC_DR_subfamily_A"/>
    <property type="match status" value="1"/>
</dbReference>
<organism evidence="7 8">
    <name type="scientific">Glycomyces paridis</name>
    <dbReference type="NCBI Taxonomy" id="2126555"/>
    <lineage>
        <taxon>Bacteria</taxon>
        <taxon>Bacillati</taxon>
        <taxon>Actinomycetota</taxon>
        <taxon>Actinomycetes</taxon>
        <taxon>Glycomycetales</taxon>
        <taxon>Glycomycetaceae</taxon>
        <taxon>Glycomyces</taxon>
    </lineage>
</organism>
<dbReference type="EMBL" id="STGX01000021">
    <property type="protein sequence ID" value="THV23576.1"/>
    <property type="molecule type" value="Genomic_DNA"/>
</dbReference>
<keyword evidence="5" id="KW-0046">Antibiotic resistance</keyword>
<dbReference type="PROSITE" id="PS00211">
    <property type="entry name" value="ABC_TRANSPORTER_1"/>
    <property type="match status" value="1"/>
</dbReference>
<evidence type="ECO:0000256" key="4">
    <source>
        <dbReference type="ARBA" id="ARBA00022840"/>
    </source>
</evidence>
<evidence type="ECO:0000313" key="7">
    <source>
        <dbReference type="EMBL" id="THV23576.1"/>
    </source>
</evidence>
<dbReference type="InterPro" id="IPR027417">
    <property type="entry name" value="P-loop_NTPase"/>
</dbReference>
<dbReference type="GO" id="GO:0005524">
    <property type="term" value="F:ATP binding"/>
    <property type="evidence" value="ECO:0007669"/>
    <property type="project" value="UniProtKB-KW"/>
</dbReference>
<dbReference type="InterPro" id="IPR003593">
    <property type="entry name" value="AAA+_ATPase"/>
</dbReference>
<proteinExistence type="predicted"/>
<sequence>MSETNPTAAAVALSGLRKRYGAVTAVDGVDLEIRPGEVVALLGPNGAGKSTTIDMILGLSAPDAGTARVFGRTPAEAVREGRIGAMLQNGTLLDDLTVAETVRLVASLHRHPLPVERALQRAGAQDLAARRANRLSGGQAQRVRFAIALVSDPALLVLDEPTAAMDPATRRDFWKAMYEDTAAGRTVLFATHYLEEAEEYADRVVLMTGGRIAADGTVAEVRAAAGGRTIRAAVPGAAEADLRALPHVTGCDLREGRAELASADSDATLRALLARFPAARDIEIAAAGLESAFLTLTDQTRDDEPEPAR</sequence>
<dbReference type="SMART" id="SM00382">
    <property type="entry name" value="AAA"/>
    <property type="match status" value="1"/>
</dbReference>
<dbReference type="PANTHER" id="PTHR42711:SF17">
    <property type="entry name" value="ABC TRANSPORTER ATP-BINDING PROTEIN"/>
    <property type="match status" value="1"/>
</dbReference>
<dbReference type="Proteomes" id="UP000305792">
    <property type="component" value="Unassembled WGS sequence"/>
</dbReference>
<protein>
    <submittedName>
        <fullName evidence="7">ABC transporter ATP-binding protein</fullName>
    </submittedName>
</protein>
<dbReference type="GO" id="GO:0005886">
    <property type="term" value="C:plasma membrane"/>
    <property type="evidence" value="ECO:0007669"/>
    <property type="project" value="UniProtKB-SubCell"/>
</dbReference>
<dbReference type="PANTHER" id="PTHR42711">
    <property type="entry name" value="ABC TRANSPORTER ATP-BINDING PROTEIN"/>
    <property type="match status" value="1"/>
</dbReference>
<gene>
    <name evidence="7" type="ORF">E9998_22535</name>
</gene>
<dbReference type="AlphaFoldDB" id="A0A4V4HMU8"/>
<keyword evidence="8" id="KW-1185">Reference proteome</keyword>
<dbReference type="SUPFAM" id="SSF52540">
    <property type="entry name" value="P-loop containing nucleoside triphosphate hydrolases"/>
    <property type="match status" value="1"/>
</dbReference>
<dbReference type="InterPro" id="IPR050763">
    <property type="entry name" value="ABC_transporter_ATP-binding"/>
</dbReference>
<dbReference type="RefSeq" id="WP_136531949.1">
    <property type="nucleotide sequence ID" value="NZ_STGX01000021.1"/>
</dbReference>
<evidence type="ECO:0000259" key="6">
    <source>
        <dbReference type="PROSITE" id="PS50893"/>
    </source>
</evidence>
<keyword evidence="3" id="KW-0547">Nucleotide-binding</keyword>
<dbReference type="PROSITE" id="PS50893">
    <property type="entry name" value="ABC_TRANSPORTER_2"/>
    <property type="match status" value="1"/>
</dbReference>
<keyword evidence="2" id="KW-0813">Transport</keyword>